<accession>A0AAJ2EYG3</accession>
<evidence type="ECO:0000313" key="1">
    <source>
        <dbReference type="EMBL" id="MDR6236878.1"/>
    </source>
</evidence>
<name>A0AAJ2EYG3_9PSED</name>
<organism evidence="1 2">
    <name type="scientific">Pseudomonas oryzihabitans</name>
    <dbReference type="NCBI Taxonomy" id="47885"/>
    <lineage>
        <taxon>Bacteria</taxon>
        <taxon>Pseudomonadati</taxon>
        <taxon>Pseudomonadota</taxon>
        <taxon>Gammaproteobacteria</taxon>
        <taxon>Pseudomonadales</taxon>
        <taxon>Pseudomonadaceae</taxon>
        <taxon>Pseudomonas</taxon>
    </lineage>
</organism>
<evidence type="ECO:0000313" key="2">
    <source>
        <dbReference type="Proteomes" id="UP001268036"/>
    </source>
</evidence>
<dbReference type="Proteomes" id="UP001268036">
    <property type="component" value="Unassembled WGS sequence"/>
</dbReference>
<proteinExistence type="predicted"/>
<sequence length="96" mass="11226">MKYIKLMADYQCYPIWNMSPGEYGDMAPCELPISKELQERLLKWAAIYDETLDVDYPPNSGFKSEELEREFKFEGERLVASLRDELGPGFFVSLKF</sequence>
<dbReference type="AlphaFoldDB" id="A0AAJ2EYG3"/>
<gene>
    <name evidence="1" type="ORF">QE440_004619</name>
</gene>
<reference evidence="1" key="1">
    <citation type="submission" date="2023-08" db="EMBL/GenBank/DDBJ databases">
        <title>Functional and genomic diversity of the sorghum phyllosphere microbiome.</title>
        <authorList>
            <person name="Shade A."/>
        </authorList>
    </citation>
    <scope>NUCLEOTIDE SEQUENCE</scope>
    <source>
        <strain evidence="1">SORGH_AS_0201</strain>
    </source>
</reference>
<dbReference type="RefSeq" id="WP_309761890.1">
    <property type="nucleotide sequence ID" value="NZ_JAVJAF010000001.1"/>
</dbReference>
<dbReference type="EMBL" id="JAVJAF010000001">
    <property type="protein sequence ID" value="MDR6236878.1"/>
    <property type="molecule type" value="Genomic_DNA"/>
</dbReference>
<protein>
    <submittedName>
        <fullName evidence="1">Uncharacterized protein</fullName>
    </submittedName>
</protein>
<comment type="caution">
    <text evidence="1">The sequence shown here is derived from an EMBL/GenBank/DDBJ whole genome shotgun (WGS) entry which is preliminary data.</text>
</comment>